<name>A0A100WHC6_MYCCR</name>
<evidence type="ECO:0000313" key="1">
    <source>
        <dbReference type="EMBL" id="GAS98200.1"/>
    </source>
</evidence>
<proteinExistence type="predicted"/>
<evidence type="ECO:0000313" key="2">
    <source>
        <dbReference type="Proteomes" id="UP000069443"/>
    </source>
</evidence>
<dbReference type="RefSeq" id="WP_062659038.1">
    <property type="nucleotide sequence ID" value="NZ_BCSY01000080.1"/>
</dbReference>
<dbReference type="EMBL" id="BCSY01000080">
    <property type="protein sequence ID" value="GAS98200.1"/>
    <property type="molecule type" value="Genomic_DNA"/>
</dbReference>
<evidence type="ECO:0008006" key="3">
    <source>
        <dbReference type="Google" id="ProtNLM"/>
    </source>
</evidence>
<keyword evidence="2" id="KW-1185">Reference proteome</keyword>
<accession>A0A100WHC6</accession>
<organism evidence="1 2">
    <name type="scientific">Mycolicibacterium canariasense</name>
    <name type="common">Mycobacterium canariasense</name>
    <dbReference type="NCBI Taxonomy" id="228230"/>
    <lineage>
        <taxon>Bacteria</taxon>
        <taxon>Bacillati</taxon>
        <taxon>Actinomycetota</taxon>
        <taxon>Actinomycetes</taxon>
        <taxon>Mycobacteriales</taxon>
        <taxon>Mycobacteriaceae</taxon>
        <taxon>Mycolicibacterium</taxon>
    </lineage>
</organism>
<protein>
    <recommendedName>
        <fullName evidence="3">HicB-like antitoxin of toxin-antitoxin system domain-containing protein</fullName>
    </recommendedName>
</protein>
<gene>
    <name evidence="1" type="ORF">RMCC_5165</name>
</gene>
<reference evidence="2" key="2">
    <citation type="submission" date="2016-02" db="EMBL/GenBank/DDBJ databases">
        <title>Draft genome sequence of five rapidly growing Mycobacterium species.</title>
        <authorList>
            <person name="Katahira K."/>
            <person name="Gotou Y."/>
            <person name="Iida K."/>
            <person name="Ogura Y."/>
            <person name="Hayashi T."/>
        </authorList>
    </citation>
    <scope>NUCLEOTIDE SEQUENCE [LARGE SCALE GENOMIC DNA]</scope>
    <source>
        <strain evidence="2">JCM15298</strain>
    </source>
</reference>
<reference evidence="2" key="1">
    <citation type="journal article" date="2016" name="Genome Announc.">
        <title>Draft Genome Sequences of Five Rapidly Growing Mycobacterium Species, M. thermoresistibile, M. fortuitum subsp. acetamidolyticum, M. canariasense, M. brisbanense, and M. novocastrense.</title>
        <authorList>
            <person name="Katahira K."/>
            <person name="Ogura Y."/>
            <person name="Gotoh Y."/>
            <person name="Hayashi T."/>
        </authorList>
    </citation>
    <scope>NUCLEOTIDE SEQUENCE [LARGE SCALE GENOMIC DNA]</scope>
    <source>
        <strain evidence="2">JCM15298</strain>
    </source>
</reference>
<comment type="caution">
    <text evidence="1">The sequence shown here is derived from an EMBL/GenBank/DDBJ whole genome shotgun (WGS) entry which is preliminary data.</text>
</comment>
<dbReference type="Proteomes" id="UP000069443">
    <property type="component" value="Unassembled WGS sequence"/>
</dbReference>
<dbReference type="AlphaFoldDB" id="A0A100WHC6"/>
<dbReference type="OrthoDB" id="5772641at2"/>
<dbReference type="STRING" id="228230.RMCC_5165"/>
<sequence>MMIFDVEVTRDDRWWMITVPELDGYVTPSGAINIGDTTQARHEGEIEAVARDFVATVLGVPTEDVAVRLPPRREP</sequence>